<protein>
    <recommendedName>
        <fullName evidence="5 6">Xanthine phosphoribosyltransferase</fullName>
        <shortName evidence="5">XPRTase</shortName>
        <ecNumber evidence="5 6">2.4.2.22</ecNumber>
    </recommendedName>
</protein>
<evidence type="ECO:0000256" key="1">
    <source>
        <dbReference type="ARBA" id="ARBA00022490"/>
    </source>
</evidence>
<dbReference type="AlphaFoldDB" id="A0A6M8IYC4"/>
<dbReference type="GO" id="GO:0006166">
    <property type="term" value="P:purine ribonucleoside salvage"/>
    <property type="evidence" value="ECO:0007669"/>
    <property type="project" value="UniProtKB-KW"/>
</dbReference>
<feature type="binding site" evidence="5">
    <location>
        <position position="156"/>
    </location>
    <ligand>
        <name>xanthine</name>
        <dbReference type="ChEBI" id="CHEBI:17712"/>
    </ligand>
</feature>
<dbReference type="PANTHER" id="PTHR43864">
    <property type="entry name" value="HYPOXANTHINE/GUANINE PHOSPHORIBOSYLTRANSFERASE"/>
    <property type="match status" value="1"/>
</dbReference>
<dbReference type="GO" id="GO:0032265">
    <property type="term" value="P:XMP salvage"/>
    <property type="evidence" value="ECO:0007669"/>
    <property type="project" value="UniProtKB-UniRule"/>
</dbReference>
<comment type="catalytic activity">
    <reaction evidence="5">
        <text>XMP + diphosphate = xanthine + 5-phospho-alpha-D-ribose 1-diphosphate</text>
        <dbReference type="Rhea" id="RHEA:10800"/>
        <dbReference type="ChEBI" id="CHEBI:17712"/>
        <dbReference type="ChEBI" id="CHEBI:33019"/>
        <dbReference type="ChEBI" id="CHEBI:57464"/>
        <dbReference type="ChEBI" id="CHEBI:58017"/>
        <dbReference type="EC" id="2.4.2.22"/>
    </reaction>
</comment>
<evidence type="ECO:0000313" key="8">
    <source>
        <dbReference type="Proteomes" id="UP000503297"/>
    </source>
</evidence>
<keyword evidence="1 5" id="KW-0963">Cytoplasm</keyword>
<dbReference type="InterPro" id="IPR010079">
    <property type="entry name" value="Xanthine_PRibTrfase"/>
</dbReference>
<gene>
    <name evidence="5" type="primary">xpt</name>
    <name evidence="7" type="ORF">HLV38_00240</name>
</gene>
<accession>A0A6M8IYC4</accession>
<dbReference type="GO" id="GO:0046110">
    <property type="term" value="P:xanthine metabolic process"/>
    <property type="evidence" value="ECO:0007669"/>
    <property type="project" value="UniProtKB-UniRule"/>
</dbReference>
<reference evidence="8" key="1">
    <citation type="submission" date="2020-05" db="EMBL/GenBank/DDBJ databases">
        <title>Novel species in genus Nocardioides.</title>
        <authorList>
            <person name="Zhang G."/>
        </authorList>
    </citation>
    <scope>NUCLEOTIDE SEQUENCE [LARGE SCALE GENOMIC DNA]</scope>
    <source>
        <strain evidence="8">zg-1050</strain>
    </source>
</reference>
<feature type="binding site" evidence="5">
    <location>
        <begin position="128"/>
        <end position="132"/>
    </location>
    <ligand>
        <name>5-phospho-alpha-D-ribose 1-diphosphate</name>
        <dbReference type="ChEBI" id="CHEBI:58017"/>
    </ligand>
</feature>
<dbReference type="InterPro" id="IPR050118">
    <property type="entry name" value="Pur/Pyrimidine_PRTase"/>
</dbReference>
<comment type="pathway">
    <text evidence="5">Purine metabolism; XMP biosynthesis via salvage pathway; XMP from xanthine: step 1/1.</text>
</comment>
<dbReference type="GO" id="GO:0000310">
    <property type="term" value="F:xanthine phosphoribosyltransferase activity"/>
    <property type="evidence" value="ECO:0007669"/>
    <property type="project" value="UniProtKB-UniRule"/>
</dbReference>
<dbReference type="UniPathway" id="UPA00602">
    <property type="reaction ID" value="UER00658"/>
</dbReference>
<name>A0A6M8IYC4_9ACTN</name>
<dbReference type="EMBL" id="CP053716">
    <property type="protein sequence ID" value="QKF06720.1"/>
    <property type="molecule type" value="Genomic_DNA"/>
</dbReference>
<keyword evidence="3 5" id="KW-0808">Transferase</keyword>
<dbReference type="GO" id="GO:0005737">
    <property type="term" value="C:cytoplasm"/>
    <property type="evidence" value="ECO:0007669"/>
    <property type="project" value="UniProtKB-SubCell"/>
</dbReference>
<dbReference type="NCBIfam" id="NF006671">
    <property type="entry name" value="PRK09219.1"/>
    <property type="match status" value="1"/>
</dbReference>
<dbReference type="RefSeq" id="WP_172165060.1">
    <property type="nucleotide sequence ID" value="NZ_CP053716.1"/>
</dbReference>
<evidence type="ECO:0000256" key="6">
    <source>
        <dbReference type="NCBIfam" id="TIGR01744"/>
    </source>
</evidence>
<dbReference type="PANTHER" id="PTHR43864:SF1">
    <property type="entry name" value="XANTHINE PHOSPHORIBOSYLTRANSFERASE"/>
    <property type="match status" value="1"/>
</dbReference>
<keyword evidence="8" id="KW-1185">Reference proteome</keyword>
<feature type="binding site" evidence="5">
    <location>
        <position position="20"/>
    </location>
    <ligand>
        <name>xanthine</name>
        <dbReference type="ChEBI" id="CHEBI:17712"/>
    </ligand>
</feature>
<evidence type="ECO:0000256" key="2">
    <source>
        <dbReference type="ARBA" id="ARBA00022676"/>
    </source>
</evidence>
<dbReference type="CDD" id="cd06223">
    <property type="entry name" value="PRTases_typeI"/>
    <property type="match status" value="1"/>
</dbReference>
<proteinExistence type="inferred from homology"/>
<organism evidence="7 8">
    <name type="scientific">Berryella wangjianweii</name>
    <dbReference type="NCBI Taxonomy" id="2734634"/>
    <lineage>
        <taxon>Bacteria</taxon>
        <taxon>Bacillati</taxon>
        <taxon>Actinomycetota</taxon>
        <taxon>Coriobacteriia</taxon>
        <taxon>Eggerthellales</taxon>
        <taxon>Eggerthellaceae</taxon>
        <taxon>Berryella</taxon>
    </lineage>
</organism>
<comment type="subcellular location">
    <subcellularLocation>
        <location evidence="5">Cytoplasm</location>
    </subcellularLocation>
</comment>
<feature type="binding site" evidence="5">
    <location>
        <position position="27"/>
    </location>
    <ligand>
        <name>xanthine</name>
        <dbReference type="ChEBI" id="CHEBI:17712"/>
    </ligand>
</feature>
<dbReference type="EC" id="2.4.2.22" evidence="5 6"/>
<dbReference type="Pfam" id="PF00156">
    <property type="entry name" value="Pribosyltran"/>
    <property type="match status" value="1"/>
</dbReference>
<comment type="function">
    <text evidence="5">Converts the preformed base xanthine, a product of nucleic acid breakdown, to xanthosine 5'-monophosphate (XMP), so it can be reused for RNA or DNA synthesis.</text>
</comment>
<dbReference type="SUPFAM" id="SSF53271">
    <property type="entry name" value="PRTase-like"/>
    <property type="match status" value="1"/>
</dbReference>
<evidence type="ECO:0000256" key="3">
    <source>
        <dbReference type="ARBA" id="ARBA00022679"/>
    </source>
</evidence>
<comment type="similarity">
    <text evidence="5">Belongs to the purine/pyrimidine phosphoribosyltransferase family. Xpt subfamily.</text>
</comment>
<keyword evidence="4 5" id="KW-0660">Purine salvage</keyword>
<evidence type="ECO:0000256" key="5">
    <source>
        <dbReference type="HAMAP-Rule" id="MF_01184"/>
    </source>
</evidence>
<dbReference type="KEGG" id="bwa:HLV38_00240"/>
<dbReference type="NCBIfam" id="TIGR01744">
    <property type="entry name" value="XPRTase"/>
    <property type="match status" value="1"/>
</dbReference>
<evidence type="ECO:0000256" key="4">
    <source>
        <dbReference type="ARBA" id="ARBA00022726"/>
    </source>
</evidence>
<keyword evidence="2 5" id="KW-0328">Glycosyltransferase</keyword>
<dbReference type="Proteomes" id="UP000503297">
    <property type="component" value="Chromosome"/>
</dbReference>
<dbReference type="HAMAP" id="MF_01184">
    <property type="entry name" value="XPRTase"/>
    <property type="match status" value="1"/>
</dbReference>
<evidence type="ECO:0000313" key="7">
    <source>
        <dbReference type="EMBL" id="QKF06720.1"/>
    </source>
</evidence>
<sequence length="191" mass="20970">MELLERRIRESGVVKPGQVLKVDSFLNHQMDVALFREMARAWGREFADRPVNKVMTIEASGIGLAAIVGDELGLPVVFAKKAQSINLDGSVHTAQITSYTHKRDYDVIVSKRYIGPDDHVLIIDDFLANGCAMEGLIAICQQAGATIEGIGIAIEKGFQQGGALLRERGFKVCSLAIVESMDHETGRIEFR</sequence>
<dbReference type="Gene3D" id="3.40.50.2020">
    <property type="match status" value="1"/>
</dbReference>
<dbReference type="InterPro" id="IPR029057">
    <property type="entry name" value="PRTase-like"/>
</dbReference>
<comment type="subunit">
    <text evidence="5">Homodimer.</text>
</comment>
<dbReference type="InterPro" id="IPR000836">
    <property type="entry name" value="PRTase_dom"/>
</dbReference>